<dbReference type="Gene3D" id="3.40.50.1460">
    <property type="match status" value="1"/>
</dbReference>
<comment type="subcellular location">
    <subcellularLocation>
        <location evidence="2">Cytoplasm</location>
    </subcellularLocation>
    <subcellularLocation>
        <location evidence="1">Nucleus</location>
    </subcellularLocation>
</comment>
<keyword evidence="10" id="KW-0788">Thiol protease</keyword>
<dbReference type="FunFam" id="3.40.50.1460:FF:000008">
    <property type="entry name" value="caspase-8 isoform X1"/>
    <property type="match status" value="1"/>
</dbReference>
<dbReference type="InterPro" id="IPR011029">
    <property type="entry name" value="DEATH-like_dom_sf"/>
</dbReference>
<dbReference type="SUPFAM" id="SSF52129">
    <property type="entry name" value="Caspase-like"/>
    <property type="match status" value="1"/>
</dbReference>
<proteinExistence type="inferred from homology"/>
<evidence type="ECO:0000256" key="15">
    <source>
        <dbReference type="ARBA" id="ARBA00068172"/>
    </source>
</evidence>
<evidence type="ECO:0000256" key="4">
    <source>
        <dbReference type="ARBA" id="ARBA00022490"/>
    </source>
</evidence>
<evidence type="ECO:0000256" key="10">
    <source>
        <dbReference type="ARBA" id="ARBA00022807"/>
    </source>
</evidence>
<feature type="active site" evidence="16">
    <location>
        <position position="191"/>
    </location>
</feature>
<evidence type="ECO:0000256" key="2">
    <source>
        <dbReference type="ARBA" id="ARBA00004496"/>
    </source>
</evidence>
<dbReference type="CDD" id="cd01671">
    <property type="entry name" value="CARD"/>
    <property type="match status" value="1"/>
</dbReference>
<evidence type="ECO:0000256" key="18">
    <source>
        <dbReference type="SAM" id="MobiDB-lite"/>
    </source>
</evidence>
<dbReference type="PROSITE" id="PS50209">
    <property type="entry name" value="CARD"/>
    <property type="match status" value="1"/>
</dbReference>
<evidence type="ECO:0000256" key="16">
    <source>
        <dbReference type="PIRSR" id="PIRSR038001-1"/>
    </source>
</evidence>
<keyword evidence="7" id="KW-0053">Apoptosis</keyword>
<evidence type="ECO:0000256" key="14">
    <source>
        <dbReference type="ARBA" id="ARBA00066479"/>
    </source>
</evidence>
<dbReference type="PANTHER" id="PTHR48169">
    <property type="entry name" value="DED DOMAIN-CONTAINING PROTEIN"/>
    <property type="match status" value="1"/>
</dbReference>
<dbReference type="InterPro" id="IPR011600">
    <property type="entry name" value="Pept_C14_caspase"/>
</dbReference>
<dbReference type="GO" id="GO:0051604">
    <property type="term" value="P:protein maturation"/>
    <property type="evidence" value="ECO:0007669"/>
    <property type="project" value="UniProtKB-ARBA"/>
</dbReference>
<gene>
    <name evidence="23" type="primary">LOC108278050</name>
</gene>
<keyword evidence="9" id="KW-0378">Hydrolase</keyword>
<dbReference type="InterPro" id="IPR015917">
    <property type="entry name" value="Pept_C14A"/>
</dbReference>
<reference evidence="23" key="2">
    <citation type="submission" date="2025-08" db="UniProtKB">
        <authorList>
            <consortium name="RefSeq"/>
        </authorList>
    </citation>
    <scope>IDENTIFICATION</scope>
    <source>
        <tissue evidence="23">Blood</tissue>
    </source>
</reference>
<dbReference type="PIRSF" id="PIRSF038001">
    <property type="entry name" value="Caspase_ICE"/>
    <property type="match status" value="1"/>
</dbReference>
<evidence type="ECO:0000256" key="7">
    <source>
        <dbReference type="ARBA" id="ARBA00022703"/>
    </source>
</evidence>
<dbReference type="GO" id="GO:0005634">
    <property type="term" value="C:nucleus"/>
    <property type="evidence" value="ECO:0007669"/>
    <property type="project" value="UniProtKB-SubCell"/>
</dbReference>
<name>A0A2D0SVF7_ICTPU</name>
<dbReference type="AlphaFoldDB" id="A0A2D0SVF7"/>
<evidence type="ECO:0000256" key="12">
    <source>
        <dbReference type="ARBA" id="ARBA00023242"/>
    </source>
</evidence>
<dbReference type="GO" id="GO:0004197">
    <property type="term" value="F:cysteine-type endopeptidase activity"/>
    <property type="evidence" value="ECO:0007669"/>
    <property type="project" value="InterPro"/>
</dbReference>
<dbReference type="EC" id="3.4.22.61" evidence="14"/>
<dbReference type="Gene3D" id="1.10.533.10">
    <property type="entry name" value="Death Domain, Fas"/>
    <property type="match status" value="1"/>
</dbReference>
<dbReference type="CDD" id="cd00032">
    <property type="entry name" value="CASc"/>
    <property type="match status" value="1"/>
</dbReference>
<dbReference type="PROSITE" id="PS01122">
    <property type="entry name" value="CASPASE_CYS"/>
    <property type="match status" value="1"/>
</dbReference>
<comment type="similarity">
    <text evidence="3 17">Belongs to the peptidase C14A family.</text>
</comment>
<dbReference type="SUPFAM" id="SSF47986">
    <property type="entry name" value="DEATH domain"/>
    <property type="match status" value="1"/>
</dbReference>
<dbReference type="InterPro" id="IPR001309">
    <property type="entry name" value="Pept_C14_p20"/>
</dbReference>
<dbReference type="InterPro" id="IPR002138">
    <property type="entry name" value="Pept_C14_p10"/>
</dbReference>
<feature type="active site" evidence="16">
    <location>
        <position position="234"/>
    </location>
</feature>
<dbReference type="PROSITE" id="PS50208">
    <property type="entry name" value="CASPASE_P20"/>
    <property type="match status" value="1"/>
</dbReference>
<keyword evidence="6" id="KW-0645">Protease</keyword>
<keyword evidence="12" id="KW-0539">Nucleus</keyword>
<keyword evidence="22" id="KW-1185">Reference proteome</keyword>
<dbReference type="STRING" id="7998.ENSIPUP00000010711"/>
<accession>A0A2D0SVF7</accession>
<evidence type="ECO:0000259" key="21">
    <source>
        <dbReference type="PROSITE" id="PS50209"/>
    </source>
</evidence>
<dbReference type="GO" id="GO:0005737">
    <property type="term" value="C:cytoplasm"/>
    <property type="evidence" value="ECO:0007669"/>
    <property type="project" value="UniProtKB-SubCell"/>
</dbReference>
<organism evidence="22 23">
    <name type="scientific">Ictalurus punctatus</name>
    <name type="common">Channel catfish</name>
    <name type="synonym">Silurus punctatus</name>
    <dbReference type="NCBI Taxonomy" id="7998"/>
    <lineage>
        <taxon>Eukaryota</taxon>
        <taxon>Metazoa</taxon>
        <taxon>Chordata</taxon>
        <taxon>Craniata</taxon>
        <taxon>Vertebrata</taxon>
        <taxon>Euteleostomi</taxon>
        <taxon>Actinopterygii</taxon>
        <taxon>Neopterygii</taxon>
        <taxon>Teleostei</taxon>
        <taxon>Ostariophysi</taxon>
        <taxon>Siluriformes</taxon>
        <taxon>Ictaluridae</taxon>
        <taxon>Ictalurus</taxon>
    </lineage>
</organism>
<dbReference type="PANTHER" id="PTHR48169:SF7">
    <property type="entry name" value="CASPASE 10"/>
    <property type="match status" value="1"/>
</dbReference>
<sequence length="362" mass="40991">METVRKNKVFLIDTLSTDASVVLQHVQSDSIITGRHYNNLNQPNHTQEKIIINLLDTVMNRGDETCQKFLKLLEKKELQENFPQLTKLFTPDQTSHDQKGPAKPTEIGEYKMSSKPRGVCLIINNMEFGQPDQYRHGSDKDEESLEKVFTWLGFTVVVHRNQTAEQMKTILKTQSRNQHDGDCFVCCILSHGSADGVIGTDGGNIKGAEIYDIFNGMLCPSLINKPKVFFIQACRGKQNHPMVKVQSDGYKEGKAGEEKVKEEELETDSVQITIPAEADFLVARSTVKGYYSFRSDSGSWFIQSLCEHLTKHCPTGEDIYTILLRVNKDISEKTGQHNQNPAKQMPVQKITLRNKLVFRVPQ</sequence>
<evidence type="ECO:0000256" key="6">
    <source>
        <dbReference type="ARBA" id="ARBA00022670"/>
    </source>
</evidence>
<dbReference type="SMART" id="SM00115">
    <property type="entry name" value="CASc"/>
    <property type="match status" value="1"/>
</dbReference>
<keyword evidence="8" id="KW-0677">Repeat</keyword>
<dbReference type="PRINTS" id="PR00376">
    <property type="entry name" value="IL1BCENZYME"/>
</dbReference>
<feature type="domain" description="CARD" evidence="21">
    <location>
        <begin position="1"/>
        <end position="75"/>
    </location>
</feature>
<comment type="catalytic activity">
    <reaction evidence="13">
        <text>Strict requirement for Asp at position P1 and has a preferred cleavage sequence of (Leu/Asp/Val)-Glu-Thr-Asp-|-(Gly/Ser/Ala).</text>
        <dbReference type="EC" id="3.4.22.61"/>
    </reaction>
</comment>
<evidence type="ECO:0000256" key="5">
    <source>
        <dbReference type="ARBA" id="ARBA00022553"/>
    </source>
</evidence>
<dbReference type="Proteomes" id="UP000221080">
    <property type="component" value="Chromosome 17"/>
</dbReference>
<evidence type="ECO:0000259" key="20">
    <source>
        <dbReference type="PROSITE" id="PS50208"/>
    </source>
</evidence>
<dbReference type="KEGG" id="ipu:108278050"/>
<feature type="region of interest" description="Disordered" evidence="18">
    <location>
        <begin position="90"/>
        <end position="109"/>
    </location>
</feature>
<dbReference type="GO" id="GO:0032991">
    <property type="term" value="C:protein-containing complex"/>
    <property type="evidence" value="ECO:0007669"/>
    <property type="project" value="UniProtKB-ARBA"/>
</dbReference>
<dbReference type="GO" id="GO:0006508">
    <property type="term" value="P:proteolysis"/>
    <property type="evidence" value="ECO:0007669"/>
    <property type="project" value="UniProtKB-KW"/>
</dbReference>
<feature type="domain" description="Caspase family p10" evidence="19">
    <location>
        <begin position="270"/>
        <end position="360"/>
    </location>
</feature>
<dbReference type="OrthoDB" id="6114029at2759"/>
<dbReference type="InterPro" id="IPR033139">
    <property type="entry name" value="Caspase_cys_AS"/>
</dbReference>
<dbReference type="PROSITE" id="PS50207">
    <property type="entry name" value="CASPASE_P10"/>
    <property type="match status" value="1"/>
</dbReference>
<keyword evidence="4" id="KW-0963">Cytoplasm</keyword>
<evidence type="ECO:0000259" key="19">
    <source>
        <dbReference type="PROSITE" id="PS50207"/>
    </source>
</evidence>
<keyword evidence="5" id="KW-0597">Phosphoprotein</keyword>
<dbReference type="GO" id="GO:0006915">
    <property type="term" value="P:apoptotic process"/>
    <property type="evidence" value="ECO:0007669"/>
    <property type="project" value="UniProtKB-KW"/>
</dbReference>
<protein>
    <recommendedName>
        <fullName evidence="15">Caspase-8</fullName>
        <ecNumber evidence="14">3.4.22.61</ecNumber>
    </recommendedName>
</protein>
<evidence type="ECO:0000256" key="8">
    <source>
        <dbReference type="ARBA" id="ARBA00022737"/>
    </source>
</evidence>
<dbReference type="Pfam" id="PF00619">
    <property type="entry name" value="CARD"/>
    <property type="match status" value="1"/>
</dbReference>
<dbReference type="GO" id="GO:0005886">
    <property type="term" value="C:plasma membrane"/>
    <property type="evidence" value="ECO:0007669"/>
    <property type="project" value="UniProtKB-ARBA"/>
</dbReference>
<evidence type="ECO:0000256" key="9">
    <source>
        <dbReference type="ARBA" id="ARBA00022801"/>
    </source>
</evidence>
<evidence type="ECO:0000256" key="11">
    <source>
        <dbReference type="ARBA" id="ARBA00023145"/>
    </source>
</evidence>
<dbReference type="RefSeq" id="XP_017346664.1">
    <property type="nucleotide sequence ID" value="XM_017491175.3"/>
</dbReference>
<feature type="domain" description="Caspase family p20" evidence="20">
    <location>
        <begin position="116"/>
        <end position="238"/>
    </location>
</feature>
<dbReference type="InterPro" id="IPR001315">
    <property type="entry name" value="CARD"/>
</dbReference>
<evidence type="ECO:0000256" key="1">
    <source>
        <dbReference type="ARBA" id="ARBA00004123"/>
    </source>
</evidence>
<dbReference type="InterPro" id="IPR029030">
    <property type="entry name" value="Caspase-like_dom_sf"/>
</dbReference>
<evidence type="ECO:0000256" key="3">
    <source>
        <dbReference type="ARBA" id="ARBA00010134"/>
    </source>
</evidence>
<dbReference type="OMA" id="EISEYKM"/>
<dbReference type="GeneID" id="108278050"/>
<evidence type="ECO:0000313" key="22">
    <source>
        <dbReference type="Proteomes" id="UP000221080"/>
    </source>
</evidence>
<evidence type="ECO:0000256" key="13">
    <source>
        <dbReference type="ARBA" id="ARBA00051626"/>
    </source>
</evidence>
<dbReference type="Pfam" id="PF00656">
    <property type="entry name" value="Peptidase_C14"/>
    <property type="match status" value="1"/>
</dbReference>
<reference evidence="22" key="1">
    <citation type="journal article" date="2016" name="Nat. Commun.">
        <title>The channel catfish genome sequence provides insights into the evolution of scale formation in teleosts.</title>
        <authorList>
            <person name="Liu Z."/>
            <person name="Liu S."/>
            <person name="Yao J."/>
            <person name="Bao L."/>
            <person name="Zhang J."/>
            <person name="Li Y."/>
            <person name="Jiang C."/>
            <person name="Sun L."/>
            <person name="Wang R."/>
            <person name="Zhang Y."/>
            <person name="Zhou T."/>
            <person name="Zeng Q."/>
            <person name="Fu Q."/>
            <person name="Gao S."/>
            <person name="Li N."/>
            <person name="Koren S."/>
            <person name="Jiang Y."/>
            <person name="Zimin A."/>
            <person name="Xu P."/>
            <person name="Phillippy A.M."/>
            <person name="Geng X."/>
            <person name="Song L."/>
            <person name="Sun F."/>
            <person name="Li C."/>
            <person name="Wang X."/>
            <person name="Chen A."/>
            <person name="Jin Y."/>
            <person name="Yuan Z."/>
            <person name="Yang Y."/>
            <person name="Tan S."/>
            <person name="Peatman E."/>
            <person name="Lu J."/>
            <person name="Qin Z."/>
            <person name="Dunham R."/>
            <person name="Li Z."/>
            <person name="Sonstegard T."/>
            <person name="Feng J."/>
            <person name="Danzmann R.G."/>
            <person name="Schroeder S."/>
            <person name="Scheffler B."/>
            <person name="Duke M.V."/>
            <person name="Ballard L."/>
            <person name="Kucuktas H."/>
            <person name="Kaltenboeck L."/>
            <person name="Liu H."/>
            <person name="Armbruster J."/>
            <person name="Xie Y."/>
            <person name="Kirby M.L."/>
            <person name="Tian Y."/>
            <person name="Flanagan M.E."/>
            <person name="Mu W."/>
            <person name="Waldbieser G.C."/>
        </authorList>
    </citation>
    <scope>NUCLEOTIDE SEQUENCE [LARGE SCALE GENOMIC DNA]</scope>
    <source>
        <strain evidence="22">SDA103</strain>
    </source>
</reference>
<keyword evidence="11" id="KW-0865">Zymogen</keyword>
<dbReference type="GO" id="GO:0043065">
    <property type="term" value="P:positive regulation of apoptotic process"/>
    <property type="evidence" value="ECO:0007669"/>
    <property type="project" value="UniProtKB-ARBA"/>
</dbReference>
<dbReference type="InterPro" id="IPR016129">
    <property type="entry name" value="Caspase_his_AS"/>
</dbReference>
<dbReference type="PROSITE" id="PS01121">
    <property type="entry name" value="CASPASE_HIS"/>
    <property type="match status" value="1"/>
</dbReference>
<evidence type="ECO:0000256" key="17">
    <source>
        <dbReference type="RuleBase" id="RU003971"/>
    </source>
</evidence>
<evidence type="ECO:0000313" key="23">
    <source>
        <dbReference type="RefSeq" id="XP_017346664.1"/>
    </source>
</evidence>